<evidence type="ECO:0000256" key="5">
    <source>
        <dbReference type="ARBA" id="ARBA00022982"/>
    </source>
</evidence>
<protein>
    <recommendedName>
        <fullName evidence="8">High-potential iron-sulfur protein</fullName>
        <shortName evidence="8">HiPIP</shortName>
    </recommendedName>
</protein>
<keyword evidence="5 8" id="KW-0249">Electron transport</keyword>
<dbReference type="PROSITE" id="PS51318">
    <property type="entry name" value="TAT"/>
    <property type="match status" value="1"/>
</dbReference>
<keyword evidence="3 8" id="KW-0004">4Fe-4S</keyword>
<dbReference type="Proteomes" id="UP001156682">
    <property type="component" value="Unassembled WGS sequence"/>
</dbReference>
<feature type="domain" description="High potential iron-sulfur proteins family profile" evidence="10">
    <location>
        <begin position="33"/>
        <end position="105"/>
    </location>
</feature>
<keyword evidence="12" id="KW-1185">Reference proteome</keyword>
<dbReference type="Gene3D" id="4.10.490.10">
    <property type="entry name" value="High potential iron-sulphur protein"/>
    <property type="match status" value="1"/>
</dbReference>
<evidence type="ECO:0000256" key="3">
    <source>
        <dbReference type="ARBA" id="ARBA00022485"/>
    </source>
</evidence>
<dbReference type="InterPro" id="IPR036369">
    <property type="entry name" value="HIPIP_sf"/>
</dbReference>
<feature type="chain" id="PRO_5045436730" description="High-potential iron-sulfur protein" evidence="9">
    <location>
        <begin position="34"/>
        <end position="105"/>
    </location>
</feature>
<evidence type="ECO:0000256" key="9">
    <source>
        <dbReference type="SAM" id="SignalP"/>
    </source>
</evidence>
<evidence type="ECO:0000313" key="11">
    <source>
        <dbReference type="EMBL" id="GLR64646.1"/>
    </source>
</evidence>
<keyword evidence="9" id="KW-0732">Signal</keyword>
<evidence type="ECO:0000313" key="12">
    <source>
        <dbReference type="Proteomes" id="UP001156682"/>
    </source>
</evidence>
<evidence type="ECO:0000256" key="1">
    <source>
        <dbReference type="ARBA" id="ARBA00002137"/>
    </source>
</evidence>
<evidence type="ECO:0000256" key="7">
    <source>
        <dbReference type="ARBA" id="ARBA00023014"/>
    </source>
</evidence>
<comment type="function">
    <text evidence="1 8">Specific class of high-redox-potential 4Fe-4S ferredoxins. Functions in anaerobic electron transport in most purple and in some other photosynthetic bacteria and in at least one genus (Paracoccus) of halophilic, denitrifying bacteria.</text>
</comment>
<dbReference type="InterPro" id="IPR000170">
    <property type="entry name" value="High_potential_FeS_prot"/>
</dbReference>
<organism evidence="11 12">
    <name type="scientific">Marinospirillum insulare</name>
    <dbReference type="NCBI Taxonomy" id="217169"/>
    <lineage>
        <taxon>Bacteria</taxon>
        <taxon>Pseudomonadati</taxon>
        <taxon>Pseudomonadota</taxon>
        <taxon>Gammaproteobacteria</taxon>
        <taxon>Oceanospirillales</taxon>
        <taxon>Oceanospirillaceae</taxon>
        <taxon>Marinospirillum</taxon>
    </lineage>
</organism>
<evidence type="ECO:0000256" key="4">
    <source>
        <dbReference type="ARBA" id="ARBA00022723"/>
    </source>
</evidence>
<keyword evidence="2 8" id="KW-0813">Transport</keyword>
<evidence type="ECO:0000256" key="8">
    <source>
        <dbReference type="RuleBase" id="RU000620"/>
    </source>
</evidence>
<comment type="similarity">
    <text evidence="8">Belongs to the high-potential iron-sulfur protein (HiPIP) family.</text>
</comment>
<evidence type="ECO:0000259" key="10">
    <source>
        <dbReference type="PROSITE" id="PS51373"/>
    </source>
</evidence>
<evidence type="ECO:0000256" key="2">
    <source>
        <dbReference type="ARBA" id="ARBA00022448"/>
    </source>
</evidence>
<proteinExistence type="inferred from homology"/>
<dbReference type="Pfam" id="PF01355">
    <property type="entry name" value="HIPIP"/>
    <property type="match status" value="1"/>
</dbReference>
<feature type="signal peptide" evidence="9">
    <location>
        <begin position="1"/>
        <end position="33"/>
    </location>
</feature>
<keyword evidence="7 8" id="KW-0411">Iron-sulfur</keyword>
<accession>A0ABQ5ZYR8</accession>
<name>A0ABQ5ZYR8_9GAMM</name>
<evidence type="ECO:0000256" key="6">
    <source>
        <dbReference type="ARBA" id="ARBA00023004"/>
    </source>
</evidence>
<gene>
    <name evidence="11" type="ORF">GCM10007878_20840</name>
</gene>
<dbReference type="SUPFAM" id="SSF57652">
    <property type="entry name" value="HIPIP (high potential iron protein)"/>
    <property type="match status" value="1"/>
</dbReference>
<dbReference type="PROSITE" id="PS51373">
    <property type="entry name" value="HIPIP"/>
    <property type="match status" value="1"/>
</dbReference>
<comment type="caution">
    <text evidence="11">The sequence shown here is derived from an EMBL/GenBank/DDBJ whole genome shotgun (WGS) entry which is preliminary data.</text>
</comment>
<keyword evidence="4 8" id="KW-0479">Metal-binding</keyword>
<reference evidence="12" key="1">
    <citation type="journal article" date="2019" name="Int. J. Syst. Evol. Microbiol.">
        <title>The Global Catalogue of Microorganisms (GCM) 10K type strain sequencing project: providing services to taxonomists for standard genome sequencing and annotation.</title>
        <authorList>
            <consortium name="The Broad Institute Genomics Platform"/>
            <consortium name="The Broad Institute Genome Sequencing Center for Infectious Disease"/>
            <person name="Wu L."/>
            <person name="Ma J."/>
        </authorList>
    </citation>
    <scope>NUCLEOTIDE SEQUENCE [LARGE SCALE GENOMIC DNA]</scope>
    <source>
        <strain evidence="12">NBRC 100033</strain>
    </source>
</reference>
<sequence length="105" mass="11125">MSQMSRRSLLKKGLFGLAALPLGMGALTSKSFAAALPALSEDAPQAKALNYVKSAADASGHAKYQAGQECDNCMFWKPANNGCALFPQNSVEPKGWCQSYVKKPG</sequence>
<keyword evidence="6 8" id="KW-0408">Iron</keyword>
<dbReference type="RefSeq" id="WP_027851815.1">
    <property type="nucleotide sequence ID" value="NZ_BSOR01000036.1"/>
</dbReference>
<comment type="subunit">
    <text evidence="8">Homodimer.</text>
</comment>
<dbReference type="InterPro" id="IPR006311">
    <property type="entry name" value="TAT_signal"/>
</dbReference>
<dbReference type="EMBL" id="BSOR01000036">
    <property type="protein sequence ID" value="GLR64646.1"/>
    <property type="molecule type" value="Genomic_DNA"/>
</dbReference>